<reference evidence="1" key="1">
    <citation type="submission" date="2014-03" db="EMBL/GenBank/DDBJ databases">
        <authorList>
            <person name="Genoscope - CEA"/>
        </authorList>
    </citation>
    <scope>NUCLEOTIDE SEQUENCE [LARGE SCALE GENOMIC DNA]</scope>
    <source>
        <strain evidence="1">CF27</strain>
    </source>
</reference>
<organism evidence="1">
    <name type="scientific">Acidithiobacillus ferrivorans</name>
    <dbReference type="NCBI Taxonomy" id="160808"/>
    <lineage>
        <taxon>Bacteria</taxon>
        <taxon>Pseudomonadati</taxon>
        <taxon>Pseudomonadota</taxon>
        <taxon>Acidithiobacillia</taxon>
        <taxon>Acidithiobacillales</taxon>
        <taxon>Acidithiobacillaceae</taxon>
        <taxon>Acidithiobacillus</taxon>
    </lineage>
</organism>
<dbReference type="EMBL" id="CCCS020000023">
    <property type="protein sequence ID" value="CDQ09638.1"/>
    <property type="molecule type" value="Genomic_DNA"/>
</dbReference>
<evidence type="ECO:0000313" key="1">
    <source>
        <dbReference type="EMBL" id="CDQ09638.1"/>
    </source>
</evidence>
<gene>
    <name evidence="1" type="ORF">AFERRI_30284</name>
    <name evidence="2" type="ORF">AFERRI_50317</name>
</gene>
<keyword evidence="3" id="KW-1185">Reference proteome</keyword>
<evidence type="ECO:0000313" key="2">
    <source>
        <dbReference type="EMBL" id="SMH67116.1"/>
    </source>
</evidence>
<reference evidence="2 3" key="3">
    <citation type="submission" date="2017-03" db="EMBL/GenBank/DDBJ databases">
        <authorList>
            <person name="Regsiter A."/>
            <person name="William W."/>
        </authorList>
    </citation>
    <scope>NUCLEOTIDE SEQUENCE [LARGE SCALE GENOMIC DNA]</scope>
    <source>
        <strain evidence="2">PRJEB5721</strain>
    </source>
</reference>
<reference evidence="1" key="2">
    <citation type="submission" date="2014-07" db="EMBL/GenBank/DDBJ databases">
        <title>Initial genome analysis of the psychrotolerant acidophile Acidithiobacillus ferrivorans CF27: insights into iron and sulfur oxidation pathways and into biofilm formation.</title>
        <authorList>
            <person name="Talla E."/>
            <person name="Hedrich S."/>
            <person name="Mangenot S."/>
            <person name="Ji B."/>
            <person name="Johnson D.B."/>
            <person name="Barbe V."/>
            <person name="Bonnefoy V."/>
        </authorList>
    </citation>
    <scope>NUCLEOTIDE SEQUENCE [LARGE SCALE GENOMIC DNA]</scope>
    <source>
        <strain evidence="1">CF27</strain>
    </source>
</reference>
<accession>A0A060US73</accession>
<proteinExistence type="predicted"/>
<dbReference type="Proteomes" id="UP000193925">
    <property type="component" value="Chromosome AFERRI"/>
</dbReference>
<dbReference type="EMBL" id="LT841305">
    <property type="protein sequence ID" value="SMH67116.1"/>
    <property type="molecule type" value="Genomic_DNA"/>
</dbReference>
<name>A0A060US73_9PROT</name>
<evidence type="ECO:0000313" key="3">
    <source>
        <dbReference type="Proteomes" id="UP000193925"/>
    </source>
</evidence>
<dbReference type="AlphaFoldDB" id="A0A060US73"/>
<protein>
    <submittedName>
        <fullName evidence="1">Uncharacterized protein</fullName>
    </submittedName>
</protein>
<sequence length="272" mass="28520">MIQLVPADTGDYCRAGVAATGQSLPGTALPDPQLNMAPVTDFHEPHIAALGKVRVCFNTGTQGGYRCIGHAGYAQHRVGIAHADGGDAQRVVPYGQQVFGRFFLAAERNLSRGELRNAHVDGDFTIILVMQDQPSGQRLDGDWLFVRESGAAHEDGKAAGAVAALRHLSAVRIKDAVPEITIGGRRGLYEQNLIATDAEVAVGYGSDGLGAQLDPLTNAIENDEIVTQALHLGEAQGGGHRISKGVAHVPSLAMSVRGGQSARIGGFGLCFP</sequence>